<proteinExistence type="inferred from homology"/>
<gene>
    <name evidence="5" type="ORF">NDU88_006974</name>
</gene>
<dbReference type="EMBL" id="JANPWB010000008">
    <property type="protein sequence ID" value="KAJ1166575.1"/>
    <property type="molecule type" value="Genomic_DNA"/>
</dbReference>
<evidence type="ECO:0000256" key="2">
    <source>
        <dbReference type="ARBA" id="ARBA00022613"/>
    </source>
</evidence>
<evidence type="ECO:0000259" key="4">
    <source>
        <dbReference type="Pfam" id="PF00248"/>
    </source>
</evidence>
<dbReference type="PANTHER" id="PTHR11732">
    <property type="entry name" value="ALDO/KETO REDUCTASE"/>
    <property type="match status" value="1"/>
</dbReference>
<evidence type="ECO:0000313" key="5">
    <source>
        <dbReference type="EMBL" id="KAJ1166575.1"/>
    </source>
</evidence>
<dbReference type="PROSITE" id="PS00062">
    <property type="entry name" value="ALDOKETO_REDUCTASE_2"/>
    <property type="match status" value="1"/>
</dbReference>
<dbReference type="AlphaFoldDB" id="A0AAV7SRD8"/>
<dbReference type="FunFam" id="3.20.20.100:FF:000003">
    <property type="entry name" value="Aldo-keto reductase family 1 member C3"/>
    <property type="match status" value="1"/>
</dbReference>
<keyword evidence="6" id="KW-1185">Reference proteome</keyword>
<name>A0AAV7SRD8_PLEWA</name>
<dbReference type="SUPFAM" id="SSF51430">
    <property type="entry name" value="NAD(P)-linked oxidoreductase"/>
    <property type="match status" value="1"/>
</dbReference>
<dbReference type="GO" id="GO:0005212">
    <property type="term" value="F:structural constituent of eye lens"/>
    <property type="evidence" value="ECO:0007669"/>
    <property type="project" value="UniProtKB-KW"/>
</dbReference>
<comment type="similarity">
    <text evidence="1">Belongs to the aldo/keto reductase family.</text>
</comment>
<comment type="caution">
    <text evidence="5">The sequence shown here is derived from an EMBL/GenBank/DDBJ whole genome shotgun (WGS) entry which is preliminary data.</text>
</comment>
<protein>
    <recommendedName>
        <fullName evidence="3">Rho crystallin</fullName>
    </recommendedName>
</protein>
<evidence type="ECO:0000256" key="3">
    <source>
        <dbReference type="ARBA" id="ARBA00071797"/>
    </source>
</evidence>
<organism evidence="5 6">
    <name type="scientific">Pleurodeles waltl</name>
    <name type="common">Iberian ribbed newt</name>
    <dbReference type="NCBI Taxonomy" id="8319"/>
    <lineage>
        <taxon>Eukaryota</taxon>
        <taxon>Metazoa</taxon>
        <taxon>Chordata</taxon>
        <taxon>Craniata</taxon>
        <taxon>Vertebrata</taxon>
        <taxon>Euteleostomi</taxon>
        <taxon>Amphibia</taxon>
        <taxon>Batrachia</taxon>
        <taxon>Caudata</taxon>
        <taxon>Salamandroidea</taxon>
        <taxon>Salamandridae</taxon>
        <taxon>Pleurodelinae</taxon>
        <taxon>Pleurodeles</taxon>
    </lineage>
</organism>
<feature type="domain" description="NADP-dependent oxidoreductase" evidence="4">
    <location>
        <begin position="65"/>
        <end position="346"/>
    </location>
</feature>
<sequence length="369" mass="41430">MEYEPRVRSATVESVAASLFDAPDVPQVVGTHSRTRSGPKSARETMALTKDSVIKLNDGNQIPVLGLGTLAPHNVPKTQVKAAAKAAIEAGYRHIDSAFIYENEVELGEAIAEKIADNTVKRKDIFYTSKLWSTFHSPELVKTCLDKSLKALKLDYIDLYLIHMPIGLKVGDALLPKDDKGKWIYQQFDLRETWQAMEACKDAGLVKSIGVSNFNHRQLELILNKPGLKHKPVCNQVECHVYLNQSKLLEYCKSKGIALVGCCTLGSSRDEKLTDPKSPVLLQDPVLKKIGDKYKKTPAQVAVRYNLQRGIVVLAKSFNPEHIKQNIQVFDFQLTPEDMKALDGLNKNLRYMDLKMDTKNPEYPFNDEF</sequence>
<dbReference type="PRINTS" id="PR00069">
    <property type="entry name" value="ALDKETRDTASE"/>
</dbReference>
<evidence type="ECO:0000256" key="1">
    <source>
        <dbReference type="ARBA" id="ARBA00007905"/>
    </source>
</evidence>
<dbReference type="GO" id="GO:0016491">
    <property type="term" value="F:oxidoreductase activity"/>
    <property type="evidence" value="ECO:0007669"/>
    <property type="project" value="InterPro"/>
</dbReference>
<evidence type="ECO:0000313" key="6">
    <source>
        <dbReference type="Proteomes" id="UP001066276"/>
    </source>
</evidence>
<dbReference type="InterPro" id="IPR020471">
    <property type="entry name" value="AKR"/>
</dbReference>
<dbReference type="PROSITE" id="PS00798">
    <property type="entry name" value="ALDOKETO_REDUCTASE_1"/>
    <property type="match status" value="1"/>
</dbReference>
<reference evidence="5" key="1">
    <citation type="journal article" date="2022" name="bioRxiv">
        <title>Sequencing and chromosome-scale assembly of the giantPleurodeles waltlgenome.</title>
        <authorList>
            <person name="Brown T."/>
            <person name="Elewa A."/>
            <person name="Iarovenko S."/>
            <person name="Subramanian E."/>
            <person name="Araus A.J."/>
            <person name="Petzold A."/>
            <person name="Susuki M."/>
            <person name="Suzuki K.-i.T."/>
            <person name="Hayashi T."/>
            <person name="Toyoda A."/>
            <person name="Oliveira C."/>
            <person name="Osipova E."/>
            <person name="Leigh N.D."/>
            <person name="Simon A."/>
            <person name="Yun M.H."/>
        </authorList>
    </citation>
    <scope>NUCLEOTIDE SEQUENCE</scope>
    <source>
        <strain evidence="5">20211129_DDA</strain>
        <tissue evidence="5">Liver</tissue>
    </source>
</reference>
<dbReference type="Proteomes" id="UP001066276">
    <property type="component" value="Chromosome 4_2"/>
</dbReference>
<dbReference type="InterPro" id="IPR023210">
    <property type="entry name" value="NADP_OxRdtase_dom"/>
</dbReference>
<dbReference type="Gene3D" id="3.20.20.100">
    <property type="entry name" value="NADP-dependent oxidoreductase domain"/>
    <property type="match status" value="1"/>
</dbReference>
<keyword evidence="2" id="KW-0273">Eye lens protein</keyword>
<dbReference type="InterPro" id="IPR018170">
    <property type="entry name" value="Aldo/ket_reductase_CS"/>
</dbReference>
<dbReference type="InterPro" id="IPR036812">
    <property type="entry name" value="NAD(P)_OxRdtase_dom_sf"/>
</dbReference>
<dbReference type="Pfam" id="PF00248">
    <property type="entry name" value="Aldo_ket_red"/>
    <property type="match status" value="1"/>
</dbReference>
<accession>A0AAV7SRD8</accession>